<feature type="region of interest" description="Disordered" evidence="1">
    <location>
        <begin position="211"/>
        <end position="236"/>
    </location>
</feature>
<feature type="chain" id="PRO_5028003729" evidence="2">
    <location>
        <begin position="19"/>
        <end position="250"/>
    </location>
</feature>
<reference evidence="3 4" key="1">
    <citation type="submission" date="2020-08" db="EMBL/GenBank/DDBJ databases">
        <authorList>
            <person name="Koutsovoulos G."/>
            <person name="Danchin GJ E."/>
        </authorList>
    </citation>
    <scope>NUCLEOTIDE SEQUENCE [LARGE SCALE GENOMIC DNA]</scope>
</reference>
<protein>
    <submittedName>
        <fullName evidence="3">Uncharacterized protein</fullName>
    </submittedName>
</protein>
<proteinExistence type="predicted"/>
<evidence type="ECO:0000256" key="1">
    <source>
        <dbReference type="SAM" id="MobiDB-lite"/>
    </source>
</evidence>
<dbReference type="AlphaFoldDB" id="A0A6V7TNX8"/>
<name>A0A6V7TNX8_MELEN</name>
<dbReference type="Proteomes" id="UP000580250">
    <property type="component" value="Unassembled WGS sequence"/>
</dbReference>
<keyword evidence="2" id="KW-0732">Signal</keyword>
<comment type="caution">
    <text evidence="3">The sequence shown here is derived from an EMBL/GenBank/DDBJ whole genome shotgun (WGS) entry which is preliminary data.</text>
</comment>
<feature type="signal peptide" evidence="2">
    <location>
        <begin position="1"/>
        <end position="18"/>
    </location>
</feature>
<gene>
    <name evidence="3" type="ORF">MENT_LOCUS2396</name>
</gene>
<dbReference type="EMBL" id="CAJEWN010000007">
    <property type="protein sequence ID" value="CAD2128836.1"/>
    <property type="molecule type" value="Genomic_DNA"/>
</dbReference>
<organism evidence="3 4">
    <name type="scientific">Meloidogyne enterolobii</name>
    <name type="common">Root-knot nematode worm</name>
    <name type="synonym">Meloidogyne mayaguensis</name>
    <dbReference type="NCBI Taxonomy" id="390850"/>
    <lineage>
        <taxon>Eukaryota</taxon>
        <taxon>Metazoa</taxon>
        <taxon>Ecdysozoa</taxon>
        <taxon>Nematoda</taxon>
        <taxon>Chromadorea</taxon>
        <taxon>Rhabditida</taxon>
        <taxon>Tylenchina</taxon>
        <taxon>Tylenchomorpha</taxon>
        <taxon>Tylenchoidea</taxon>
        <taxon>Meloidogynidae</taxon>
        <taxon>Meloidogyninae</taxon>
        <taxon>Meloidogyne</taxon>
    </lineage>
</organism>
<evidence type="ECO:0000256" key="2">
    <source>
        <dbReference type="SAM" id="SignalP"/>
    </source>
</evidence>
<accession>A0A6V7TNX8</accession>
<dbReference type="OrthoDB" id="5853260at2759"/>
<sequence length="250" mass="27230">MFLFKIIILILLIQRKISQKLDCTEFDANCQWLNGAFSQSNNSTIALTWYRSVTPIDPNQLQMITGTNSPPNGSYAIVSTMNVDNQNTTQKALLISDKVNCQLWNGTISFNYWTSPFVILNLCAKKEELALNRTSDCQQAPFSQGPGPAVFQIPPVNRTFRFLIEATNFVYANGQLSGGFAILDNLSYSGDYCTTTTASALNTTMQILTNNGTNSTTNTPVSATNNTNTTSNTTSVGGTTIQLTTIATNG</sequence>
<evidence type="ECO:0000313" key="4">
    <source>
        <dbReference type="Proteomes" id="UP000580250"/>
    </source>
</evidence>
<evidence type="ECO:0000313" key="3">
    <source>
        <dbReference type="EMBL" id="CAD2128836.1"/>
    </source>
</evidence>